<dbReference type="InterPro" id="IPR016174">
    <property type="entry name" value="Di-haem_cyt_TM"/>
</dbReference>
<evidence type="ECO:0000256" key="4">
    <source>
        <dbReference type="ARBA" id="ARBA00022475"/>
    </source>
</evidence>
<feature type="transmembrane region" description="Helical" evidence="13">
    <location>
        <begin position="12"/>
        <end position="33"/>
    </location>
</feature>
<evidence type="ECO:0000256" key="3">
    <source>
        <dbReference type="ARBA" id="ARBA00022448"/>
    </source>
</evidence>
<dbReference type="GO" id="GO:0022904">
    <property type="term" value="P:respiratory electron transport chain"/>
    <property type="evidence" value="ECO:0007669"/>
    <property type="project" value="InterPro"/>
</dbReference>
<dbReference type="GO" id="GO:0046872">
    <property type="term" value="F:metal ion binding"/>
    <property type="evidence" value="ECO:0007669"/>
    <property type="project" value="UniProtKB-KW"/>
</dbReference>
<dbReference type="RefSeq" id="WP_353474561.1">
    <property type="nucleotide sequence ID" value="NZ_CP123385.1"/>
</dbReference>
<evidence type="ECO:0000256" key="11">
    <source>
        <dbReference type="ARBA" id="ARBA00023136"/>
    </source>
</evidence>
<dbReference type="Pfam" id="PF01292">
    <property type="entry name" value="Ni_hydr_CYTB"/>
    <property type="match status" value="1"/>
</dbReference>
<keyword evidence="7" id="KW-0479">Metal-binding</keyword>
<keyword evidence="3" id="KW-0813">Transport</keyword>
<dbReference type="EMBL" id="CP123385">
    <property type="protein sequence ID" value="XCC95695.1"/>
    <property type="molecule type" value="Genomic_DNA"/>
</dbReference>
<feature type="transmembrane region" description="Helical" evidence="13">
    <location>
        <begin position="95"/>
        <end position="121"/>
    </location>
</feature>
<keyword evidence="4" id="KW-1003">Cell membrane</keyword>
<keyword evidence="10" id="KW-0408">Iron</keyword>
<keyword evidence="9 13" id="KW-1133">Transmembrane helix</keyword>
<feature type="transmembrane region" description="Helical" evidence="13">
    <location>
        <begin position="141"/>
        <end position="163"/>
    </location>
</feature>
<comment type="cofactor">
    <cofactor evidence="1">
        <name>heme b</name>
        <dbReference type="ChEBI" id="CHEBI:60344"/>
    </cofactor>
</comment>
<sequence length="179" mass="19195">MRLGNSPDGYGLVSRILHWGMALAILAMLGLGTGIHRMTPDLSNLWLYGLHKSVGLTLLGLILLRLGWHRLSPPPVPRGVPGSWQLRLARAVHRALYLLLLAIPLTGWAASSATGIDTVYFGTWTVPAIAPPSESLSDLGFAVHGALTKLLLLLLLVHVAGALRHGAGRDGALRRMWTG</sequence>
<dbReference type="PANTHER" id="PTHR30529">
    <property type="entry name" value="CYTOCHROME B561"/>
    <property type="match status" value="1"/>
</dbReference>
<evidence type="ECO:0000256" key="13">
    <source>
        <dbReference type="SAM" id="Phobius"/>
    </source>
</evidence>
<name>A0AAU8AMR7_9RHOB</name>
<reference evidence="15" key="1">
    <citation type="submission" date="2023-02" db="EMBL/GenBank/DDBJ databases">
        <title>Description and genomic characterization of Salipiger bruguierae sp. nov., isolated from the sediment of mangrove plant Bruguiera sexangula.</title>
        <authorList>
            <person name="Long M."/>
        </authorList>
    </citation>
    <scope>NUCLEOTIDE SEQUENCE</scope>
    <source>
        <strain evidence="15">H15</strain>
    </source>
</reference>
<feature type="transmembrane region" description="Helical" evidence="13">
    <location>
        <begin position="45"/>
        <end position="68"/>
    </location>
</feature>
<dbReference type="InterPro" id="IPR052168">
    <property type="entry name" value="Cytochrome_b561_oxidase"/>
</dbReference>
<protein>
    <submittedName>
        <fullName evidence="15">Cytochrome b/b6 domain-containing protein</fullName>
    </submittedName>
</protein>
<dbReference type="PANTHER" id="PTHR30529:SF1">
    <property type="entry name" value="CYTOCHROME B561 HOMOLOG 2"/>
    <property type="match status" value="1"/>
</dbReference>
<evidence type="ECO:0000256" key="9">
    <source>
        <dbReference type="ARBA" id="ARBA00022989"/>
    </source>
</evidence>
<feature type="domain" description="Cytochrome b561 bacterial/Ni-hydrogenase" evidence="14">
    <location>
        <begin position="10"/>
        <end position="179"/>
    </location>
</feature>
<dbReference type="GO" id="GO:0020037">
    <property type="term" value="F:heme binding"/>
    <property type="evidence" value="ECO:0007669"/>
    <property type="project" value="TreeGrafter"/>
</dbReference>
<keyword evidence="8" id="KW-0249">Electron transport</keyword>
<accession>A0AAU8AMR7</accession>
<organism evidence="15">
    <name type="scientific">Alloyangia sp. H15</name>
    <dbReference type="NCBI Taxonomy" id="3029062"/>
    <lineage>
        <taxon>Bacteria</taxon>
        <taxon>Pseudomonadati</taxon>
        <taxon>Pseudomonadota</taxon>
        <taxon>Alphaproteobacteria</taxon>
        <taxon>Rhodobacterales</taxon>
        <taxon>Roseobacteraceae</taxon>
        <taxon>Alloyangia</taxon>
    </lineage>
</organism>
<evidence type="ECO:0000256" key="10">
    <source>
        <dbReference type="ARBA" id="ARBA00023004"/>
    </source>
</evidence>
<evidence type="ECO:0000256" key="2">
    <source>
        <dbReference type="ARBA" id="ARBA00004651"/>
    </source>
</evidence>
<dbReference type="Gene3D" id="1.20.950.20">
    <property type="entry name" value="Transmembrane di-heme cytochromes, Chain C"/>
    <property type="match status" value="1"/>
</dbReference>
<evidence type="ECO:0000256" key="1">
    <source>
        <dbReference type="ARBA" id="ARBA00001970"/>
    </source>
</evidence>
<keyword evidence="6 13" id="KW-0812">Transmembrane</keyword>
<dbReference type="GO" id="GO:0005886">
    <property type="term" value="C:plasma membrane"/>
    <property type="evidence" value="ECO:0007669"/>
    <property type="project" value="UniProtKB-SubCell"/>
</dbReference>
<evidence type="ECO:0000259" key="14">
    <source>
        <dbReference type="Pfam" id="PF01292"/>
    </source>
</evidence>
<evidence type="ECO:0000256" key="5">
    <source>
        <dbReference type="ARBA" id="ARBA00022617"/>
    </source>
</evidence>
<dbReference type="SUPFAM" id="SSF81342">
    <property type="entry name" value="Transmembrane di-heme cytochromes"/>
    <property type="match status" value="1"/>
</dbReference>
<comment type="similarity">
    <text evidence="12">Belongs to the cytochrome b561 family.</text>
</comment>
<evidence type="ECO:0000256" key="7">
    <source>
        <dbReference type="ARBA" id="ARBA00022723"/>
    </source>
</evidence>
<gene>
    <name evidence="15" type="ORF">PVT71_21685</name>
</gene>
<proteinExistence type="inferred from homology"/>
<evidence type="ECO:0000256" key="6">
    <source>
        <dbReference type="ARBA" id="ARBA00022692"/>
    </source>
</evidence>
<dbReference type="InterPro" id="IPR011577">
    <property type="entry name" value="Cyt_b561_bac/Ni-Hgenase"/>
</dbReference>
<comment type="subcellular location">
    <subcellularLocation>
        <location evidence="2">Cell membrane</location>
        <topology evidence="2">Multi-pass membrane protein</topology>
    </subcellularLocation>
</comment>
<evidence type="ECO:0000256" key="12">
    <source>
        <dbReference type="ARBA" id="ARBA00037975"/>
    </source>
</evidence>
<dbReference type="AlphaFoldDB" id="A0AAU8AMR7"/>
<dbReference type="GO" id="GO:0009055">
    <property type="term" value="F:electron transfer activity"/>
    <property type="evidence" value="ECO:0007669"/>
    <property type="project" value="InterPro"/>
</dbReference>
<keyword evidence="5" id="KW-0349">Heme</keyword>
<keyword evidence="11 13" id="KW-0472">Membrane</keyword>
<evidence type="ECO:0000313" key="15">
    <source>
        <dbReference type="EMBL" id="XCC95695.1"/>
    </source>
</evidence>
<evidence type="ECO:0000256" key="8">
    <source>
        <dbReference type="ARBA" id="ARBA00022982"/>
    </source>
</evidence>